<feature type="repeat" description="WD" evidence="3">
    <location>
        <begin position="1645"/>
        <end position="1686"/>
    </location>
</feature>
<dbReference type="InterPro" id="IPR050349">
    <property type="entry name" value="WD_LIS1/nudF_dynein_reg"/>
</dbReference>
<keyword evidence="1 3" id="KW-0853">WD repeat</keyword>
<dbReference type="InterPro" id="IPR020472">
    <property type="entry name" value="WD40_PAC1"/>
</dbReference>
<feature type="domain" description="Nephrocystin 3-like N-terminal" evidence="5">
    <location>
        <begin position="595"/>
        <end position="753"/>
    </location>
</feature>
<dbReference type="Gene3D" id="3.40.50.300">
    <property type="entry name" value="P-loop containing nucleotide triphosphate hydrolases"/>
    <property type="match status" value="1"/>
</dbReference>
<feature type="repeat" description="WD" evidence="3">
    <location>
        <begin position="1687"/>
        <end position="1728"/>
    </location>
</feature>
<feature type="region of interest" description="Disordered" evidence="4">
    <location>
        <begin position="992"/>
        <end position="1023"/>
    </location>
</feature>
<dbReference type="EMBL" id="BEGY01000030">
    <property type="protein sequence ID" value="GAX78217.1"/>
    <property type="molecule type" value="Genomic_DNA"/>
</dbReference>
<dbReference type="InterPro" id="IPR027417">
    <property type="entry name" value="P-loop_NTPase"/>
</dbReference>
<dbReference type="CDD" id="cd00200">
    <property type="entry name" value="WD40"/>
    <property type="match status" value="2"/>
</dbReference>
<evidence type="ECO:0000259" key="5">
    <source>
        <dbReference type="Pfam" id="PF24883"/>
    </source>
</evidence>
<evidence type="ECO:0000313" key="6">
    <source>
        <dbReference type="EMBL" id="GAX78217.1"/>
    </source>
</evidence>
<name>A0A250X550_9CHLO</name>
<feature type="repeat" description="WD" evidence="3">
    <location>
        <begin position="1477"/>
        <end position="1518"/>
    </location>
</feature>
<dbReference type="Pfam" id="PF00400">
    <property type="entry name" value="WD40"/>
    <property type="match status" value="15"/>
</dbReference>
<feature type="repeat" description="WD" evidence="3">
    <location>
        <begin position="1894"/>
        <end position="1935"/>
    </location>
</feature>
<feature type="compositionally biased region" description="Basic and acidic residues" evidence="4">
    <location>
        <begin position="1"/>
        <end position="15"/>
    </location>
</feature>
<dbReference type="SMART" id="SM00320">
    <property type="entry name" value="WD40"/>
    <property type="match status" value="15"/>
</dbReference>
<dbReference type="InterPro" id="IPR001680">
    <property type="entry name" value="WD40_rpt"/>
</dbReference>
<reference evidence="6 7" key="1">
    <citation type="submission" date="2017-08" db="EMBL/GenBank/DDBJ databases">
        <title>Acidophilic green algal genome provides insights into adaptation to an acidic environment.</title>
        <authorList>
            <person name="Hirooka S."/>
            <person name="Hirose Y."/>
            <person name="Kanesaki Y."/>
            <person name="Higuchi S."/>
            <person name="Fujiwara T."/>
            <person name="Onuma R."/>
            <person name="Era A."/>
            <person name="Ohbayashi R."/>
            <person name="Uzuka A."/>
            <person name="Nozaki H."/>
            <person name="Yoshikawa H."/>
            <person name="Miyagishima S.Y."/>
        </authorList>
    </citation>
    <scope>NUCLEOTIDE SEQUENCE [LARGE SCALE GENOMIC DNA]</scope>
    <source>
        <strain evidence="6 7">NIES-2499</strain>
    </source>
</reference>
<feature type="repeat" description="WD" evidence="3">
    <location>
        <begin position="1351"/>
        <end position="1392"/>
    </location>
</feature>
<feature type="compositionally biased region" description="Low complexity" evidence="4">
    <location>
        <begin position="789"/>
        <end position="799"/>
    </location>
</feature>
<proteinExistence type="predicted"/>
<feature type="compositionally biased region" description="Basic and acidic residues" evidence="4">
    <location>
        <begin position="1008"/>
        <end position="1021"/>
    </location>
</feature>
<dbReference type="InterPro" id="IPR056884">
    <property type="entry name" value="NPHP3-like_N"/>
</dbReference>
<organism evidence="6 7">
    <name type="scientific">Chlamydomonas eustigma</name>
    <dbReference type="NCBI Taxonomy" id="1157962"/>
    <lineage>
        <taxon>Eukaryota</taxon>
        <taxon>Viridiplantae</taxon>
        <taxon>Chlorophyta</taxon>
        <taxon>core chlorophytes</taxon>
        <taxon>Chlorophyceae</taxon>
        <taxon>CS clade</taxon>
        <taxon>Chlamydomonadales</taxon>
        <taxon>Chlamydomonadaceae</taxon>
        <taxon>Chlamydomonas</taxon>
    </lineage>
</organism>
<feature type="repeat" description="WD" evidence="3">
    <location>
        <begin position="1519"/>
        <end position="1560"/>
    </location>
</feature>
<feature type="repeat" description="WD" evidence="3">
    <location>
        <begin position="1603"/>
        <end position="1644"/>
    </location>
</feature>
<dbReference type="Gene3D" id="2.130.10.10">
    <property type="entry name" value="YVTN repeat-like/Quinoprotein amine dehydrogenase"/>
    <property type="match status" value="5"/>
</dbReference>
<dbReference type="OrthoDB" id="529190at2759"/>
<dbReference type="Proteomes" id="UP000232323">
    <property type="component" value="Unassembled WGS sequence"/>
</dbReference>
<protein>
    <recommendedName>
        <fullName evidence="5">Nephrocystin 3-like N-terminal domain-containing protein</fullName>
    </recommendedName>
</protein>
<dbReference type="STRING" id="1157962.A0A250X550"/>
<dbReference type="InterPro" id="IPR015943">
    <property type="entry name" value="WD40/YVTN_repeat-like_dom_sf"/>
</dbReference>
<feature type="repeat" description="WD" evidence="3">
    <location>
        <begin position="1435"/>
        <end position="1476"/>
    </location>
</feature>
<dbReference type="PRINTS" id="PR00320">
    <property type="entry name" value="GPROTEINBRPT"/>
</dbReference>
<feature type="repeat" description="WD" evidence="3">
    <location>
        <begin position="1814"/>
        <end position="1855"/>
    </location>
</feature>
<evidence type="ECO:0000313" key="7">
    <source>
        <dbReference type="Proteomes" id="UP000232323"/>
    </source>
</evidence>
<dbReference type="PROSITE" id="PS00678">
    <property type="entry name" value="WD_REPEATS_1"/>
    <property type="match status" value="9"/>
</dbReference>
<dbReference type="InterPro" id="IPR036322">
    <property type="entry name" value="WD40_repeat_dom_sf"/>
</dbReference>
<dbReference type="Pfam" id="PF24883">
    <property type="entry name" value="NPHP3_N"/>
    <property type="match status" value="1"/>
</dbReference>
<dbReference type="PROSITE" id="PS50082">
    <property type="entry name" value="WD_REPEATS_2"/>
    <property type="match status" value="13"/>
</dbReference>
<gene>
    <name evidence="6" type="ORF">CEUSTIGMA_g5659.t1</name>
</gene>
<feature type="region of interest" description="Disordered" evidence="4">
    <location>
        <begin position="1"/>
        <end position="22"/>
    </location>
</feature>
<feature type="repeat" description="WD" evidence="3">
    <location>
        <begin position="1309"/>
        <end position="1350"/>
    </location>
</feature>
<dbReference type="InterPro" id="IPR019775">
    <property type="entry name" value="WD40_repeat_CS"/>
</dbReference>
<accession>A0A250X550</accession>
<evidence type="ECO:0000256" key="1">
    <source>
        <dbReference type="ARBA" id="ARBA00022574"/>
    </source>
</evidence>
<dbReference type="SUPFAM" id="SSF50978">
    <property type="entry name" value="WD40 repeat-like"/>
    <property type="match status" value="3"/>
</dbReference>
<feature type="region of interest" description="Disordered" evidence="4">
    <location>
        <begin position="789"/>
        <end position="812"/>
    </location>
</feature>
<sequence length="1988" mass="216133">MTKERVHDEGGEKSQRPGKGSTAAAVVASLKLTAPNLLKDLKSLHLLIAQKLLHGTKPVVKTRSVDDIGVTNTFLKEIARHVPVVTTIAQLSKHVLNRCSKPHKSAFLGIPSVMSPHLLGHPDYVMAYDPSCTVHDLVQALEEYEENFWTRHASRPVNGEANTQRLLYYWLECLAVNPHVSPLSMKTSIASPVSLYDPLQMGRILGSRYAGKIVKRGALLLVGQSMSTLNLAWPLLDVVWVLKDKGVKSVEVVPVACGGSEAVSLVLRIATFTTIPSALDLARMRLSTDPSEQMLLSREIEEVSCVSPSVMTGWLRNALMRTSYPETATKGITLRGLRKLSDRIKLLCHQGMFNEDRIINGRLFRGIEGDYRKLTSTQLVYMWVKDKSVTSNRRLADCNHLVNPQDVGKPIYFISHAWLGTVSKLFDTIFSFLRSASEDTQVWIDFVAVNQHGETNASQNRDDVSAFEDVLQLCHSGTIVVVDVASGCNPASRAWCLYEWDHTLLYHGPDGLHMQGMTTAELDKVVKGIDVDKAGCQYPDDTKMILENIRKHHGSTSSFNAALKLQLMLNPLSYKVDLDQLSQRSLGTYWIFEPVTSWLEGEGQLVGQAQRILCVLDGAGTGKSTISAAIWKEVLKDHKDMLSAVHFLKHNDQRRLDPVRIIKSIAFQLASVIPELQSSLLELTPTQVESLESFERAFEVLLGPIISWPVTRKPIVILIDALDEGDPPEQLLPNFTGGVIAGANLPLRLLITCLITRLPPTIRFIVTSRHDAVCGGIRSVLERAATRSNSSPLIASSPSHGTSTGMPSIESNADKDDMPKVLFLETGDLRRDYSVVGANSRSASVVVDDAATMDQNNSTGKLIPDATAVSLGQGLGYQLKSVSKAKSAMTLPDGKQTALGEVKGLSHAISGADITTASSTAAFVTKSTAVVSKAAAPFALQSSVLLDSDVLQDRLKPGGDFVGAVPSGLKSKQASLTDETDIALEAHSEMKQAPDELGSQDLENDFSDDGHCSDQESKPDTPPRVLVFDTVVRECGINKQTALDLEVANAHDPLQAVYGAYKFIFDRNAPTDGCISLLQVLMAAQEPLPHSVLQQLGLCSHLVRLPGWGCLFYVADHRVYMLHKSLSDWLGSPSISGAHAVDLPAGHAILGVRLLKECMGSLCSNSENKSDADGSLLSVYTLNFMAYHLLHSSSATMPACLLLLDLALKSFEFIKAVFSLKGRGFLLVKLLGWAKDKLLDYSKQVYKWLRKDAHKINGRPEQVMATALNCPVESMVFRTAMDLKGICKTLRVLGGAAGVQSWTQVEVVMDGHNGAVNCVAFSIDGRQVGTVSSDSTAKIWDLASGECTVTLEGHSDAVNSLSFHPDGRSLVTASDDKTLKLWDMASGQDTRTYQGHLSCVNCVVFSSDGERFASGSTDFTAWLWDTKSGEVVREFRGHVDIVSAVALSVDGRRLVTGSWEKTAKVWDTESGEVVLELKGHMGTVLSAAFSSDGGRVATGCEDRNARVWDLSTCVKIREVRGHMGAVTSVSFSPSGQYLATGCHDKVVRVWEIQTGSLTWELKGHKDRVMSVTFSQDGLQLVSAGGEGSTLVWNVDSGTVPWSLKTRMCHVSSVLFSHTAAVAVTGCGDCTAKVWDTSTGIVVHDLKGHKGWVNCIALSPDSFKLATGSNDRTIRLWDMESGTMFLVLVGHEAEIMSVNFHPDGKSLVSGGVDKVVRVWNIFSGQITNELKLCSEEINSVQFSPDGSRLLVGSKESVVRICELSTGKVVLELFKPKDIVQKCVFSPDGISVATCGWGGYVRIWDSVTGVLRTELKVSHKSSVSCAVFSPQGLQLAAASDDKTVRIWDIKRGTLLHVLEAHSSVVRSLAYSHDGTLLLTGSLDETARIWEIGSLSAEAKMGGISRIAFSHDSKILATASQDRCVRLWRIKDGSRLSTIPVGEEMKDLEFSPEGTQLLLELVSGAKRALDVKLVAGESSSGFILTRLKYED</sequence>
<dbReference type="PANTHER" id="PTHR44129">
    <property type="entry name" value="WD REPEAT-CONTAINING PROTEIN POP1"/>
    <property type="match status" value="1"/>
</dbReference>
<keyword evidence="7" id="KW-1185">Reference proteome</keyword>
<evidence type="ECO:0000256" key="2">
    <source>
        <dbReference type="ARBA" id="ARBA00022737"/>
    </source>
</evidence>
<evidence type="ECO:0000256" key="3">
    <source>
        <dbReference type="PROSITE-ProRule" id="PRU00221"/>
    </source>
</evidence>
<feature type="repeat" description="WD" evidence="3">
    <location>
        <begin position="1856"/>
        <end position="1897"/>
    </location>
</feature>
<feature type="repeat" description="WD" evidence="3">
    <location>
        <begin position="1561"/>
        <end position="1602"/>
    </location>
</feature>
<keyword evidence="2" id="KW-0677">Repeat</keyword>
<evidence type="ECO:0000256" key="4">
    <source>
        <dbReference type="SAM" id="MobiDB-lite"/>
    </source>
</evidence>
<feature type="compositionally biased region" description="Polar residues" evidence="4">
    <location>
        <begin position="800"/>
        <end position="811"/>
    </location>
</feature>
<feature type="repeat" description="WD" evidence="3">
    <location>
        <begin position="1393"/>
        <end position="1434"/>
    </location>
</feature>
<comment type="caution">
    <text evidence="6">The sequence shown here is derived from an EMBL/GenBank/DDBJ whole genome shotgun (WGS) entry which is preliminary data.</text>
</comment>
<dbReference type="PROSITE" id="PS50294">
    <property type="entry name" value="WD_REPEATS_REGION"/>
    <property type="match status" value="12"/>
</dbReference>